<keyword evidence="2" id="KW-0863">Zinc-finger</keyword>
<dbReference type="PANTHER" id="PTHR31973">
    <property type="entry name" value="POLYPROTEIN, PUTATIVE-RELATED"/>
    <property type="match status" value="1"/>
</dbReference>
<feature type="domain" description="Zinc finger PMZ-type" evidence="5">
    <location>
        <begin position="311"/>
        <end position="338"/>
    </location>
</feature>
<keyword evidence="7" id="KW-1185">Reference proteome</keyword>
<dbReference type="Pfam" id="PF10551">
    <property type="entry name" value="MULE"/>
    <property type="match status" value="1"/>
</dbReference>
<dbReference type="OrthoDB" id="1002599at2759"/>
<feature type="region of interest" description="Disordered" evidence="4">
    <location>
        <begin position="367"/>
        <end position="411"/>
    </location>
</feature>
<comment type="caution">
    <text evidence="6">The sequence shown here is derived from an EMBL/GenBank/DDBJ whole genome shotgun (WGS) entry which is preliminary data.</text>
</comment>
<organism evidence="6 7">
    <name type="scientific">Gossypium anomalum</name>
    <dbReference type="NCBI Taxonomy" id="47600"/>
    <lineage>
        <taxon>Eukaryota</taxon>
        <taxon>Viridiplantae</taxon>
        <taxon>Streptophyta</taxon>
        <taxon>Embryophyta</taxon>
        <taxon>Tracheophyta</taxon>
        <taxon>Spermatophyta</taxon>
        <taxon>Magnoliopsida</taxon>
        <taxon>eudicotyledons</taxon>
        <taxon>Gunneridae</taxon>
        <taxon>Pentapetalae</taxon>
        <taxon>rosids</taxon>
        <taxon>malvids</taxon>
        <taxon>Malvales</taxon>
        <taxon>Malvaceae</taxon>
        <taxon>Malvoideae</taxon>
        <taxon>Gossypium</taxon>
    </lineage>
</organism>
<dbReference type="EMBL" id="JAHUZN010000010">
    <property type="protein sequence ID" value="KAG8481696.1"/>
    <property type="molecule type" value="Genomic_DNA"/>
</dbReference>
<evidence type="ECO:0000256" key="3">
    <source>
        <dbReference type="ARBA" id="ARBA00022833"/>
    </source>
</evidence>
<dbReference type="GO" id="GO:0008270">
    <property type="term" value="F:zinc ion binding"/>
    <property type="evidence" value="ECO:0007669"/>
    <property type="project" value="UniProtKB-KW"/>
</dbReference>
<dbReference type="SMART" id="SM00575">
    <property type="entry name" value="ZnF_PMZ"/>
    <property type="match status" value="1"/>
</dbReference>
<feature type="region of interest" description="Disordered" evidence="4">
    <location>
        <begin position="1"/>
        <end position="28"/>
    </location>
</feature>
<evidence type="ECO:0000256" key="4">
    <source>
        <dbReference type="SAM" id="MobiDB-lite"/>
    </source>
</evidence>
<dbReference type="InterPro" id="IPR007527">
    <property type="entry name" value="Znf_SWIM"/>
</dbReference>
<dbReference type="Proteomes" id="UP000701853">
    <property type="component" value="Chromosome 10"/>
</dbReference>
<dbReference type="InterPro" id="IPR006564">
    <property type="entry name" value="Znf_PMZ"/>
</dbReference>
<evidence type="ECO:0000256" key="2">
    <source>
        <dbReference type="ARBA" id="ARBA00022771"/>
    </source>
</evidence>
<protein>
    <recommendedName>
        <fullName evidence="5">Zinc finger PMZ-type domain-containing protein</fullName>
    </recommendedName>
</protein>
<accession>A0A8J5YMM0</accession>
<dbReference type="Pfam" id="PF04434">
    <property type="entry name" value="SWIM"/>
    <property type="match status" value="1"/>
</dbReference>
<feature type="compositionally biased region" description="Polar residues" evidence="4">
    <location>
        <begin position="367"/>
        <end position="397"/>
    </location>
</feature>
<dbReference type="InterPro" id="IPR018289">
    <property type="entry name" value="MULE_transposase_dom"/>
</dbReference>
<evidence type="ECO:0000256" key="1">
    <source>
        <dbReference type="ARBA" id="ARBA00022723"/>
    </source>
</evidence>
<dbReference type="AlphaFoldDB" id="A0A8J5YMM0"/>
<dbReference type="PANTHER" id="PTHR31973:SF187">
    <property type="entry name" value="MUTATOR TRANSPOSASE MUDRA PROTEIN"/>
    <property type="match status" value="1"/>
</dbReference>
<keyword evidence="1" id="KW-0479">Metal-binding</keyword>
<evidence type="ECO:0000259" key="5">
    <source>
        <dbReference type="SMART" id="SM00575"/>
    </source>
</evidence>
<evidence type="ECO:0000313" key="7">
    <source>
        <dbReference type="Proteomes" id="UP000701853"/>
    </source>
</evidence>
<sequence>MSGSDVSGSDSDASKRVSLDGLDMDGTEVDELCDSDDSVRLDSAHESYSDGQNWPKFNLENDMSNHRLKAYKDGIQRIVGLDGCFLKGYYGGYLLAIVGIDTNNGIYPLAYAAVESENQASWLWFLELLAIDLEIVSSYQICFMSDKQKGLLEIICMLFLNAKTRHCVRHLHSNFKNASFRTKELKDLLWKAAKASTTREFDDVMDELRKTNQHTYDWLKKKNPTHWSRSHFSIRNHSDMLVNNLFESFNKMILEARGKPILTMMETGGVIVCFNQACSQFFRCVPSHAGGDKYQVECGPGSQHVVDLVQNSCSCRNWDLTGIPYMHALVVIHVKIEFPETYVQTWYTKQTQLQIYSNFVKRHQVGVRTQQQATSSQQEGTPTQQGAPTQLPTTPTHQEAALRQNVPLKRK</sequence>
<reference evidence="6 7" key="1">
    <citation type="journal article" date="2021" name="bioRxiv">
        <title>The Gossypium anomalum genome as a resource for cotton improvement and evolutionary analysis of hybrid incompatibility.</title>
        <authorList>
            <person name="Grover C.E."/>
            <person name="Yuan D."/>
            <person name="Arick M.A."/>
            <person name="Miller E.R."/>
            <person name="Hu G."/>
            <person name="Peterson D.G."/>
            <person name="Wendel J.F."/>
            <person name="Udall J.A."/>
        </authorList>
    </citation>
    <scope>NUCLEOTIDE SEQUENCE [LARGE SCALE GENOMIC DNA]</scope>
    <source>
        <strain evidence="6">JFW-Udall</strain>
        <tissue evidence="6">Leaf</tissue>
    </source>
</reference>
<evidence type="ECO:0000313" key="6">
    <source>
        <dbReference type="EMBL" id="KAG8481696.1"/>
    </source>
</evidence>
<name>A0A8J5YMM0_9ROSI</name>
<proteinExistence type="predicted"/>
<gene>
    <name evidence="6" type="ORF">CXB51_026577</name>
</gene>
<keyword evidence="3" id="KW-0862">Zinc</keyword>
<feature type="compositionally biased region" description="Low complexity" evidence="4">
    <location>
        <begin position="1"/>
        <end position="11"/>
    </location>
</feature>